<keyword evidence="7 8" id="KW-0131">Cell cycle</keyword>
<dbReference type="RefSeq" id="WP_249701283.1">
    <property type="nucleotide sequence ID" value="NZ_JAMFLX010000029.1"/>
</dbReference>
<dbReference type="InterPro" id="IPR011919">
    <property type="entry name" value="Cell_div_ZipA"/>
</dbReference>
<name>A0ABT0PJW4_9GAMM</name>
<evidence type="ECO:0000256" key="4">
    <source>
        <dbReference type="ARBA" id="ARBA00022692"/>
    </source>
</evidence>
<comment type="similarity">
    <text evidence="8 9">Belongs to the ZipA family.</text>
</comment>
<evidence type="ECO:0000256" key="8">
    <source>
        <dbReference type="HAMAP-Rule" id="MF_00509"/>
    </source>
</evidence>
<evidence type="ECO:0000256" key="1">
    <source>
        <dbReference type="ARBA" id="ARBA00022475"/>
    </source>
</evidence>
<dbReference type="InterPro" id="IPR007449">
    <property type="entry name" value="ZipA_FtsZ-bd_C"/>
</dbReference>
<evidence type="ECO:0000256" key="6">
    <source>
        <dbReference type="ARBA" id="ARBA00023136"/>
    </source>
</evidence>
<evidence type="ECO:0000256" key="2">
    <source>
        <dbReference type="ARBA" id="ARBA00022519"/>
    </source>
</evidence>
<dbReference type="Pfam" id="PF04354">
    <property type="entry name" value="ZipA_C"/>
    <property type="match status" value="1"/>
</dbReference>
<evidence type="ECO:0000256" key="9">
    <source>
        <dbReference type="RuleBase" id="RU003612"/>
    </source>
</evidence>
<dbReference type="PANTHER" id="PTHR38685:SF1">
    <property type="entry name" value="CELL DIVISION PROTEIN ZIPA"/>
    <property type="match status" value="1"/>
</dbReference>
<dbReference type="EMBL" id="JAMFLX010000029">
    <property type="protein sequence ID" value="MCL6271649.1"/>
    <property type="molecule type" value="Genomic_DNA"/>
</dbReference>
<keyword evidence="1 8" id="KW-1003">Cell membrane</keyword>
<evidence type="ECO:0000256" key="3">
    <source>
        <dbReference type="ARBA" id="ARBA00022618"/>
    </source>
</evidence>
<evidence type="ECO:0000313" key="12">
    <source>
        <dbReference type="EMBL" id="MCL6271649.1"/>
    </source>
</evidence>
<comment type="caution">
    <text evidence="12">The sequence shown here is derived from an EMBL/GenBank/DDBJ whole genome shotgun (WGS) entry which is preliminary data.</text>
</comment>
<protein>
    <recommendedName>
        <fullName evidence="8 9">Cell division protein ZipA</fullName>
    </recommendedName>
</protein>
<keyword evidence="2 8" id="KW-0997">Cell inner membrane</keyword>
<dbReference type="SMART" id="SM00771">
    <property type="entry name" value="ZipA_C"/>
    <property type="match status" value="1"/>
</dbReference>
<dbReference type="InterPro" id="IPR036765">
    <property type="entry name" value="ZipA_FtsZ-bd_C_sf"/>
</dbReference>
<comment type="function">
    <text evidence="8 9">Essential cell division protein that stabilizes the FtsZ protofilaments by cross-linking them and that serves as a cytoplasmic membrane anchor for the Z ring. Also required for the recruitment to the septal ring of downstream cell division proteins.</text>
</comment>
<evidence type="ECO:0000259" key="11">
    <source>
        <dbReference type="SMART" id="SM00771"/>
    </source>
</evidence>
<dbReference type="Proteomes" id="UP001203338">
    <property type="component" value="Unassembled WGS sequence"/>
</dbReference>
<gene>
    <name evidence="8 12" type="primary">zipA</name>
    <name evidence="12" type="ORF">M3P05_17160</name>
</gene>
<comment type="subunit">
    <text evidence="8">Interacts with FtsZ via their C-terminal domains.</text>
</comment>
<dbReference type="PANTHER" id="PTHR38685">
    <property type="entry name" value="CELL DIVISION PROTEIN ZIPA"/>
    <property type="match status" value="1"/>
</dbReference>
<feature type="region of interest" description="Disordered" evidence="10">
    <location>
        <begin position="150"/>
        <end position="175"/>
    </location>
</feature>
<evidence type="ECO:0000313" key="13">
    <source>
        <dbReference type="Proteomes" id="UP001203338"/>
    </source>
</evidence>
<keyword evidence="3 8" id="KW-0132">Cell division</keyword>
<dbReference type="NCBIfam" id="TIGR02205">
    <property type="entry name" value="septum_zipA"/>
    <property type="match status" value="1"/>
</dbReference>
<keyword evidence="6 8" id="KW-0472">Membrane</keyword>
<feature type="region of interest" description="Disordered" evidence="10">
    <location>
        <begin position="250"/>
        <end position="272"/>
    </location>
</feature>
<dbReference type="Gene3D" id="3.30.1400.10">
    <property type="entry name" value="ZipA, C-terminal FtsZ-binding domain"/>
    <property type="match status" value="1"/>
</dbReference>
<proteinExistence type="inferred from homology"/>
<feature type="domain" description="ZipA C-terminal FtsZ-binding" evidence="11">
    <location>
        <begin position="277"/>
        <end position="407"/>
    </location>
</feature>
<accession>A0ABT0PJW4</accession>
<dbReference type="GO" id="GO:0051301">
    <property type="term" value="P:cell division"/>
    <property type="evidence" value="ECO:0007669"/>
    <property type="project" value="UniProtKB-KW"/>
</dbReference>
<keyword evidence="4 8" id="KW-0812">Transmembrane</keyword>
<reference evidence="12 13" key="1">
    <citation type="submission" date="2022-05" db="EMBL/GenBank/DDBJ databases">
        <authorList>
            <person name="Park J.-S."/>
        </authorList>
    </citation>
    <scope>NUCLEOTIDE SEQUENCE [LARGE SCALE GENOMIC DNA]</scope>
    <source>
        <strain evidence="12 13">2012CJ34-2</strain>
    </source>
</reference>
<evidence type="ECO:0000256" key="7">
    <source>
        <dbReference type="ARBA" id="ARBA00023306"/>
    </source>
</evidence>
<keyword evidence="13" id="KW-1185">Reference proteome</keyword>
<organism evidence="12 13">
    <name type="scientific">Parendozoicomonas callyspongiae</name>
    <dbReference type="NCBI Taxonomy" id="2942213"/>
    <lineage>
        <taxon>Bacteria</taxon>
        <taxon>Pseudomonadati</taxon>
        <taxon>Pseudomonadota</taxon>
        <taxon>Gammaproteobacteria</taxon>
        <taxon>Oceanospirillales</taxon>
        <taxon>Endozoicomonadaceae</taxon>
        <taxon>Parendozoicomonas</taxon>
    </lineage>
</organism>
<dbReference type="SUPFAM" id="SSF64383">
    <property type="entry name" value="Cell-division protein ZipA, C-terminal domain"/>
    <property type="match status" value="1"/>
</dbReference>
<evidence type="ECO:0000256" key="5">
    <source>
        <dbReference type="ARBA" id="ARBA00022989"/>
    </source>
</evidence>
<keyword evidence="5 8" id="KW-1133">Transmembrane helix</keyword>
<comment type="subcellular location">
    <subcellularLocation>
        <location evidence="8">Cell inner membrane</location>
        <topology evidence="8">Single-pass type I membrane protein</topology>
    </subcellularLocation>
    <text evidence="8">Localizes to the Z ring in an FtsZ-dependent manner.</text>
</comment>
<sequence>MEMNFRDLLVIAGVLVVLGVLADGLRRMWLAKRRANDLNFGLEDVHGCEDDYGSELPNGGARVMHWEEETVPVKPARKEPLIVPDDSDIASGEVISVPRVVSQGTVASAASDNTEPESQPQHEVFAPIQEPVPEPVVPVQEVQPEPLKSEVELSQPEPQVEQVIESEPEPVPQPAEPKFDFKPEPAPRQELVIEQEVVAAESLKAKPVESEPDLFGDDFNLDIKPEAEERRARSEAVKEPAPRRKKFFERPHFHHHKESEVEAAPAPEPEEPHHAPVDEVLIMNLVAPKGLPFSGDQVLASFHRSGIRFGDMNIFHRHIQEDGSGEILFSVANGVEPGTFNLKTMKNSHTPAISFFMGLPGPHEPQQAFRIMAESVHNIARDLEGIIRDDQHSVLTQQTLEHYRQRICDFERRQLTKRNKSTARV</sequence>
<dbReference type="HAMAP" id="MF_00509">
    <property type="entry name" value="ZipA"/>
    <property type="match status" value="1"/>
</dbReference>
<evidence type="ECO:0000256" key="10">
    <source>
        <dbReference type="SAM" id="MobiDB-lite"/>
    </source>
</evidence>